<sequence length="119" mass="13998">MIITSTLDEQKSHKSTNVVSKPAYQPYNKYGPGYWLEELSMDCSRNEHGWLEVKGFLAPNGGWLLQRHRYFSAIPEYLPHREVWRSECVPVGIKRLLHRHFESIEEPFSELHKFLGLID</sequence>
<reference evidence="1 2" key="1">
    <citation type="submission" date="2014-03" db="EMBL/GenBank/DDBJ databases">
        <title>Draft genome of the hookworm Oesophagostomum dentatum.</title>
        <authorList>
            <person name="Mitreva M."/>
        </authorList>
    </citation>
    <scope>NUCLEOTIDE SEQUENCE [LARGE SCALE GENOMIC DNA]</scope>
    <source>
        <strain evidence="1 2">OD-Hann</strain>
    </source>
</reference>
<proteinExistence type="predicted"/>
<evidence type="ECO:0000313" key="1">
    <source>
        <dbReference type="EMBL" id="KHJ98924.1"/>
    </source>
</evidence>
<gene>
    <name evidence="1" type="ORF">OESDEN_01089</name>
</gene>
<name>A0A0B1TNS4_OESDE</name>
<organism evidence="1 2">
    <name type="scientific">Oesophagostomum dentatum</name>
    <name type="common">Nodular worm</name>
    <dbReference type="NCBI Taxonomy" id="61180"/>
    <lineage>
        <taxon>Eukaryota</taxon>
        <taxon>Metazoa</taxon>
        <taxon>Ecdysozoa</taxon>
        <taxon>Nematoda</taxon>
        <taxon>Chromadorea</taxon>
        <taxon>Rhabditida</taxon>
        <taxon>Rhabditina</taxon>
        <taxon>Rhabditomorpha</taxon>
        <taxon>Strongyloidea</taxon>
        <taxon>Strongylidae</taxon>
        <taxon>Oesophagostomum</taxon>
    </lineage>
</organism>
<dbReference type="AlphaFoldDB" id="A0A0B1TNS4"/>
<dbReference type="Proteomes" id="UP000053660">
    <property type="component" value="Unassembled WGS sequence"/>
</dbReference>
<dbReference type="EMBL" id="KN549260">
    <property type="protein sequence ID" value="KHJ98924.1"/>
    <property type="molecule type" value="Genomic_DNA"/>
</dbReference>
<keyword evidence="2" id="KW-1185">Reference proteome</keyword>
<dbReference type="OrthoDB" id="550577at2759"/>
<evidence type="ECO:0000313" key="2">
    <source>
        <dbReference type="Proteomes" id="UP000053660"/>
    </source>
</evidence>
<protein>
    <submittedName>
        <fullName evidence="1">Uncharacterized protein</fullName>
    </submittedName>
</protein>
<accession>A0A0B1TNS4</accession>